<dbReference type="InterPro" id="IPR042215">
    <property type="entry name" value="CarD-like_C"/>
</dbReference>
<proteinExistence type="predicted"/>
<dbReference type="InterPro" id="IPR048792">
    <property type="entry name" value="CarD_C"/>
</dbReference>
<name>A0ABT6H248_9BACI</name>
<evidence type="ECO:0000313" key="2">
    <source>
        <dbReference type="EMBL" id="MDG5752682.1"/>
    </source>
</evidence>
<dbReference type="Gene3D" id="2.40.10.170">
    <property type="match status" value="1"/>
</dbReference>
<dbReference type="SMART" id="SM01058">
    <property type="entry name" value="CarD_TRCF"/>
    <property type="match status" value="1"/>
</dbReference>
<dbReference type="Proteomes" id="UP001218246">
    <property type="component" value="Unassembled WGS sequence"/>
</dbReference>
<dbReference type="InterPro" id="IPR036101">
    <property type="entry name" value="CarD-like/TRCF_RID_sf"/>
</dbReference>
<reference evidence="2 3" key="1">
    <citation type="submission" date="2023-04" db="EMBL/GenBank/DDBJ databases">
        <title>Ectobacillus antri isolated from activated sludge.</title>
        <authorList>
            <person name="Yan P."/>
            <person name="Liu X."/>
        </authorList>
    </citation>
    <scope>NUCLEOTIDE SEQUENCE [LARGE SCALE GENOMIC DNA]</scope>
    <source>
        <strain evidence="2 3">C18H</strain>
    </source>
</reference>
<dbReference type="Pfam" id="PF02559">
    <property type="entry name" value="CarD_TRCF_RID"/>
    <property type="match status" value="1"/>
</dbReference>
<dbReference type="RefSeq" id="WP_124563780.1">
    <property type="nucleotide sequence ID" value="NZ_JARRRY010000001.1"/>
</dbReference>
<dbReference type="Gene3D" id="1.20.58.1290">
    <property type="entry name" value="CarD-like, C-terminal domain"/>
    <property type="match status" value="1"/>
</dbReference>
<evidence type="ECO:0000313" key="3">
    <source>
        <dbReference type="Proteomes" id="UP001218246"/>
    </source>
</evidence>
<comment type="caution">
    <text evidence="2">The sequence shown here is derived from an EMBL/GenBank/DDBJ whole genome shotgun (WGS) entry which is preliminary data.</text>
</comment>
<dbReference type="PANTHER" id="PTHR38447:SF1">
    <property type="entry name" value="RNA POLYMERASE-BINDING TRANSCRIPTION FACTOR CARD"/>
    <property type="match status" value="1"/>
</dbReference>
<accession>A0ABT6H248</accession>
<dbReference type="SUPFAM" id="SSF141259">
    <property type="entry name" value="CarD-like"/>
    <property type="match status" value="1"/>
</dbReference>
<evidence type="ECO:0000259" key="1">
    <source>
        <dbReference type="SMART" id="SM01058"/>
    </source>
</evidence>
<keyword evidence="3" id="KW-1185">Reference proteome</keyword>
<organism evidence="2 3">
    <name type="scientific">Ectobacillus antri</name>
    <dbReference type="NCBI Taxonomy" id="2486280"/>
    <lineage>
        <taxon>Bacteria</taxon>
        <taxon>Bacillati</taxon>
        <taxon>Bacillota</taxon>
        <taxon>Bacilli</taxon>
        <taxon>Bacillales</taxon>
        <taxon>Bacillaceae</taxon>
        <taxon>Ectobacillus</taxon>
    </lineage>
</organism>
<dbReference type="InterPro" id="IPR003711">
    <property type="entry name" value="CarD-like/TRCF_RID"/>
</dbReference>
<feature type="domain" description="CarD-like/TRCF RNAP-interacting" evidence="1">
    <location>
        <begin position="6"/>
        <end position="114"/>
    </location>
</feature>
<dbReference type="PANTHER" id="PTHR38447">
    <property type="entry name" value="TRANSCRIPTION FACTOR YDEB-RELATED"/>
    <property type="match status" value="1"/>
</dbReference>
<dbReference type="InterPro" id="IPR052531">
    <property type="entry name" value="CarD-like_regulator"/>
</dbReference>
<gene>
    <name evidence="2" type="ORF">P6P90_01525</name>
</gene>
<sequence>MEVIHLFQIGDKIVYPMHGAGVVEAIEEKEILGKTRTYYIIHMPINDMQIMIPTGKASAVRYVVDGGTLEDVLFQFEHGESDQSVPWKQRHRMNMEKIKTGAIYEGAEVVRDLMRQHKGKPLNASEKQLLDTARKIFISELALIKGLTERQATDLLESKVS</sequence>
<protein>
    <submittedName>
        <fullName evidence="2">CarD family transcriptional regulator</fullName>
    </submittedName>
</protein>
<dbReference type="EMBL" id="JARULN010000001">
    <property type="protein sequence ID" value="MDG5752682.1"/>
    <property type="molecule type" value="Genomic_DNA"/>
</dbReference>
<dbReference type="Pfam" id="PF21095">
    <property type="entry name" value="CarD_C"/>
    <property type="match status" value="1"/>
</dbReference>